<comment type="caution">
    <text evidence="1">The sequence shown here is derived from an EMBL/GenBank/DDBJ whole genome shotgun (WGS) entry which is preliminary data.</text>
</comment>
<reference evidence="1" key="1">
    <citation type="submission" date="2022-06" db="EMBL/GenBank/DDBJ databases">
        <title>Fusarium solani species complex genomes reveal bases of compartmentalisation and animal pathogenesis.</title>
        <authorList>
            <person name="Tsai I.J."/>
        </authorList>
    </citation>
    <scope>NUCLEOTIDE SEQUENCE</scope>
    <source>
        <strain evidence="1">Fu6.1</strain>
    </source>
</reference>
<dbReference type="EMBL" id="CM046508">
    <property type="protein sequence ID" value="KAI8666445.1"/>
    <property type="molecule type" value="Genomic_DNA"/>
</dbReference>
<name>A0ACC0QT07_9HYPO</name>
<proteinExistence type="predicted"/>
<evidence type="ECO:0000313" key="2">
    <source>
        <dbReference type="Proteomes" id="UP001065298"/>
    </source>
</evidence>
<sequence length="863" mass="97667">MASRDENNLKGRKAGRTGATREEGRSSTRDRSAMDKTISQDHSNYHGHVFSTAHKEDDGSDSDDESESERAHKQAGNGEGSKQNDGQFDEGEGGREVLSEEEEDLAQRLAEQLKVKLSDLVEENFPSGSAASRVMDNLVSTVSRLQVENEMLKEELQAIKTTQLASPEQAFHEAIGSNQGSELVKFVTFHEVLCWCSREPTLTSYLDPPRLFKGDTENDHLRGTNEVAQVKAYLESHPEISFAVIAHYRCDKPSIRSILTKEGQRGPRGRVLIQDHCPKEGGKKGIMVGPATQTGLQAIIEANPDQFPGFEDPPRFFNLWGGRFLKKSSFQSLQEPFTLFYLYGKTLTKSFGEVDLDDLTRESLLLLCQWMEDNFREEWDKADALFAQGKIDLAHFQLLFRPGELIVSGGSHEDRSSLGGSVVPWFSFNTGGLDGIQLYTWVFNGHLLSSRSSFDPPLELSSTSPSSDSLIDITSLDHYPLRFASKGVKAGLVARGQRFWACRRQKLVCYNENIAGSAFQTERRFMVDYDMFRRLHPSNLAFKRDFIDQLPAFQFSNIEEPPEEFLYCLPPEIHGFDFTTKTWKALEVDRITDVTWNKKAFSQLVAPPETKELIQAVVSAHGERKNMGLDIIEGKGQGLLVLLHGGPGTGKTLTAESIAEEQERPLYRVTCGDIGTEPSEVERYLGDVLEIGRAWGCVVLLDEADVFLEERSFSDQKRNAIISIFLRILEYYDGILILTTNRIGSFDEAFKSRIQLALGYPPLNEEDRLKIWSNFVQMLPRTKDRVDMEDLRMNLPKLALVKINGREIRNIITMARHLAKFRKETLRYQHMRDALRSSQKFSEYLNQVKGVSDDDWARADRLR</sequence>
<evidence type="ECO:0000313" key="1">
    <source>
        <dbReference type="EMBL" id="KAI8666445.1"/>
    </source>
</evidence>
<protein>
    <submittedName>
        <fullName evidence="1">AAA domain-containing protein</fullName>
    </submittedName>
</protein>
<accession>A0ACC0QT07</accession>
<gene>
    <name evidence="1" type="ORF">NCS57_00869200</name>
</gene>
<keyword evidence="2" id="KW-1185">Reference proteome</keyword>
<dbReference type="Proteomes" id="UP001065298">
    <property type="component" value="Chromosome 6"/>
</dbReference>
<organism evidence="1 2">
    <name type="scientific">Fusarium keratoplasticum</name>
    <dbReference type="NCBI Taxonomy" id="1328300"/>
    <lineage>
        <taxon>Eukaryota</taxon>
        <taxon>Fungi</taxon>
        <taxon>Dikarya</taxon>
        <taxon>Ascomycota</taxon>
        <taxon>Pezizomycotina</taxon>
        <taxon>Sordariomycetes</taxon>
        <taxon>Hypocreomycetidae</taxon>
        <taxon>Hypocreales</taxon>
        <taxon>Nectriaceae</taxon>
        <taxon>Fusarium</taxon>
        <taxon>Fusarium solani species complex</taxon>
    </lineage>
</organism>